<keyword evidence="4 5" id="KW-0173">Coenzyme A biosynthesis</keyword>
<keyword evidence="5" id="KW-0963">Cytoplasm</keyword>
<dbReference type="OrthoDB" id="9812943at2"/>
<dbReference type="PANTHER" id="PTHR10695:SF46">
    <property type="entry name" value="BIFUNCTIONAL COENZYME A SYNTHASE-RELATED"/>
    <property type="match status" value="1"/>
</dbReference>
<reference evidence="7 8" key="1">
    <citation type="submission" date="2016-12" db="EMBL/GenBank/DDBJ databases">
        <authorList>
            <person name="Song W.-J."/>
            <person name="Kurnit D.M."/>
        </authorList>
    </citation>
    <scope>NUCLEOTIDE SEQUENCE [LARGE SCALE GENOMIC DNA]</scope>
    <source>
        <strain evidence="7 8">HSG9</strain>
    </source>
</reference>
<dbReference type="EC" id="2.7.1.24" evidence="5 6"/>
<evidence type="ECO:0000313" key="8">
    <source>
        <dbReference type="Proteomes" id="UP000191680"/>
    </source>
</evidence>
<protein>
    <recommendedName>
        <fullName evidence="5 6">Dephospho-CoA kinase</fullName>
        <ecNumber evidence="5 6">2.7.1.24</ecNumber>
    </recommendedName>
    <alternativeName>
        <fullName evidence="5">Dephosphocoenzyme A kinase</fullName>
    </alternativeName>
</protein>
<dbReference type="Gene3D" id="3.40.50.300">
    <property type="entry name" value="P-loop containing nucleotide triphosphate hydrolases"/>
    <property type="match status" value="1"/>
</dbReference>
<organism evidence="7 8">
    <name type="scientific">Croceivirga radicis</name>
    <dbReference type="NCBI Taxonomy" id="1929488"/>
    <lineage>
        <taxon>Bacteria</taxon>
        <taxon>Pseudomonadati</taxon>
        <taxon>Bacteroidota</taxon>
        <taxon>Flavobacteriia</taxon>
        <taxon>Flavobacteriales</taxon>
        <taxon>Flavobacteriaceae</taxon>
        <taxon>Croceivirga</taxon>
    </lineage>
</organism>
<sequence length="196" mass="22042">MIVGLTGGIGSGKSTVAQMFRDLGIPVYDSDREAKLLMNAAPEIRQAIMLNFGEAAYTASGLNRAYISNLVFKDKKLLQKLNQIVHPAVAKHFSKWVQKQSTAYIIQESALIFENQSEEKYDQIILVTAPLEERIKRVMKRDKVDRGKVEARINNQLPDTEKEKKANFTIINTNLGKTAETVAKIHEILLNKSVKQ</sequence>
<dbReference type="InterPro" id="IPR027417">
    <property type="entry name" value="P-loop_NTPase"/>
</dbReference>
<dbReference type="HAMAP" id="MF_00376">
    <property type="entry name" value="Dephospho_CoA_kinase"/>
    <property type="match status" value="1"/>
</dbReference>
<dbReference type="RefSeq" id="WP_080318472.1">
    <property type="nucleotide sequence ID" value="NZ_MTBC01000003.1"/>
</dbReference>
<evidence type="ECO:0000256" key="2">
    <source>
        <dbReference type="ARBA" id="ARBA00022741"/>
    </source>
</evidence>
<evidence type="ECO:0000256" key="5">
    <source>
        <dbReference type="HAMAP-Rule" id="MF_00376"/>
    </source>
</evidence>
<evidence type="ECO:0000313" key="7">
    <source>
        <dbReference type="EMBL" id="OQD43372.1"/>
    </source>
</evidence>
<dbReference type="GO" id="GO:0005524">
    <property type="term" value="F:ATP binding"/>
    <property type="evidence" value="ECO:0007669"/>
    <property type="project" value="UniProtKB-UniRule"/>
</dbReference>
<dbReference type="GO" id="GO:0005737">
    <property type="term" value="C:cytoplasm"/>
    <property type="evidence" value="ECO:0007669"/>
    <property type="project" value="UniProtKB-SubCell"/>
</dbReference>
<comment type="similarity">
    <text evidence="1 5">Belongs to the CoaE family.</text>
</comment>
<comment type="catalytic activity">
    <reaction evidence="5">
        <text>3'-dephospho-CoA + ATP = ADP + CoA + H(+)</text>
        <dbReference type="Rhea" id="RHEA:18245"/>
        <dbReference type="ChEBI" id="CHEBI:15378"/>
        <dbReference type="ChEBI" id="CHEBI:30616"/>
        <dbReference type="ChEBI" id="CHEBI:57287"/>
        <dbReference type="ChEBI" id="CHEBI:57328"/>
        <dbReference type="ChEBI" id="CHEBI:456216"/>
        <dbReference type="EC" id="2.7.1.24"/>
    </reaction>
</comment>
<comment type="subcellular location">
    <subcellularLocation>
        <location evidence="5">Cytoplasm</location>
    </subcellularLocation>
</comment>
<accession>A0A1V6LT87</accession>
<dbReference type="EMBL" id="MTBC01000003">
    <property type="protein sequence ID" value="OQD43372.1"/>
    <property type="molecule type" value="Genomic_DNA"/>
</dbReference>
<gene>
    <name evidence="5" type="primary">coaE</name>
    <name evidence="7" type="ORF">BUL40_05960</name>
</gene>
<keyword evidence="5 7" id="KW-0418">Kinase</keyword>
<feature type="binding site" evidence="5">
    <location>
        <begin position="10"/>
        <end position="15"/>
    </location>
    <ligand>
        <name>ATP</name>
        <dbReference type="ChEBI" id="CHEBI:30616"/>
    </ligand>
</feature>
<dbReference type="NCBIfam" id="TIGR00152">
    <property type="entry name" value="dephospho-CoA kinase"/>
    <property type="match status" value="1"/>
</dbReference>
<dbReference type="GO" id="GO:0004140">
    <property type="term" value="F:dephospho-CoA kinase activity"/>
    <property type="evidence" value="ECO:0007669"/>
    <property type="project" value="UniProtKB-UniRule"/>
</dbReference>
<proteinExistence type="inferred from homology"/>
<keyword evidence="8" id="KW-1185">Reference proteome</keyword>
<dbReference type="AlphaFoldDB" id="A0A1V6LT87"/>
<dbReference type="UniPathway" id="UPA00241">
    <property type="reaction ID" value="UER00356"/>
</dbReference>
<dbReference type="CDD" id="cd02022">
    <property type="entry name" value="DPCK"/>
    <property type="match status" value="1"/>
</dbReference>
<dbReference type="GO" id="GO:0015937">
    <property type="term" value="P:coenzyme A biosynthetic process"/>
    <property type="evidence" value="ECO:0007669"/>
    <property type="project" value="UniProtKB-UniRule"/>
</dbReference>
<comment type="function">
    <text evidence="5">Catalyzes the phosphorylation of the 3'-hydroxyl group of dephosphocoenzyme A to form coenzyme A.</text>
</comment>
<keyword evidence="5" id="KW-0808">Transferase</keyword>
<evidence type="ECO:0000256" key="6">
    <source>
        <dbReference type="NCBIfam" id="TIGR00152"/>
    </source>
</evidence>
<dbReference type="PROSITE" id="PS51219">
    <property type="entry name" value="DPCK"/>
    <property type="match status" value="1"/>
</dbReference>
<evidence type="ECO:0000256" key="4">
    <source>
        <dbReference type="ARBA" id="ARBA00022993"/>
    </source>
</evidence>
<comment type="pathway">
    <text evidence="5">Cofactor biosynthesis; coenzyme A biosynthesis; CoA from (R)-pantothenate: step 5/5.</text>
</comment>
<dbReference type="PANTHER" id="PTHR10695">
    <property type="entry name" value="DEPHOSPHO-COA KINASE-RELATED"/>
    <property type="match status" value="1"/>
</dbReference>
<keyword evidence="3 5" id="KW-0067">ATP-binding</keyword>
<dbReference type="Pfam" id="PF01121">
    <property type="entry name" value="CoaE"/>
    <property type="match status" value="1"/>
</dbReference>
<comment type="caution">
    <text evidence="7">The sequence shown here is derived from an EMBL/GenBank/DDBJ whole genome shotgun (WGS) entry which is preliminary data.</text>
</comment>
<evidence type="ECO:0000256" key="3">
    <source>
        <dbReference type="ARBA" id="ARBA00022840"/>
    </source>
</evidence>
<dbReference type="SUPFAM" id="SSF52540">
    <property type="entry name" value="P-loop containing nucleoside triphosphate hydrolases"/>
    <property type="match status" value="1"/>
</dbReference>
<name>A0A1V6LT87_9FLAO</name>
<evidence type="ECO:0000256" key="1">
    <source>
        <dbReference type="ARBA" id="ARBA00009018"/>
    </source>
</evidence>
<keyword evidence="2 5" id="KW-0547">Nucleotide-binding</keyword>
<dbReference type="Proteomes" id="UP000191680">
    <property type="component" value="Unassembled WGS sequence"/>
</dbReference>
<dbReference type="InterPro" id="IPR001977">
    <property type="entry name" value="Depp_CoAkinase"/>
</dbReference>